<evidence type="ECO:0000256" key="1">
    <source>
        <dbReference type="SAM" id="MobiDB-lite"/>
    </source>
</evidence>
<name>A0A6A6NQA5_9PEZI</name>
<dbReference type="GO" id="GO:0004140">
    <property type="term" value="F:dephospho-CoA kinase activity"/>
    <property type="evidence" value="ECO:0007669"/>
    <property type="project" value="TreeGrafter"/>
</dbReference>
<feature type="compositionally biased region" description="Acidic residues" evidence="1">
    <location>
        <begin position="59"/>
        <end position="81"/>
    </location>
</feature>
<reference evidence="2" key="1">
    <citation type="journal article" date="2020" name="Stud. Mycol.">
        <title>101 Dothideomycetes genomes: a test case for predicting lifestyles and emergence of pathogens.</title>
        <authorList>
            <person name="Haridas S."/>
            <person name="Albert R."/>
            <person name="Binder M."/>
            <person name="Bloem J."/>
            <person name="Labutti K."/>
            <person name="Salamov A."/>
            <person name="Andreopoulos B."/>
            <person name="Baker S."/>
            <person name="Barry K."/>
            <person name="Bills G."/>
            <person name="Bluhm B."/>
            <person name="Cannon C."/>
            <person name="Castanera R."/>
            <person name="Culley D."/>
            <person name="Daum C."/>
            <person name="Ezra D."/>
            <person name="Gonzalez J."/>
            <person name="Henrissat B."/>
            <person name="Kuo A."/>
            <person name="Liang C."/>
            <person name="Lipzen A."/>
            <person name="Lutzoni F."/>
            <person name="Magnuson J."/>
            <person name="Mondo S."/>
            <person name="Nolan M."/>
            <person name="Ohm R."/>
            <person name="Pangilinan J."/>
            <person name="Park H.-J."/>
            <person name="Ramirez L."/>
            <person name="Alfaro M."/>
            <person name="Sun H."/>
            <person name="Tritt A."/>
            <person name="Yoshinaga Y."/>
            <person name="Zwiers L.-H."/>
            <person name="Turgeon B."/>
            <person name="Goodwin S."/>
            <person name="Spatafora J."/>
            <person name="Crous P."/>
            <person name="Grigoriev I."/>
        </authorList>
    </citation>
    <scope>NUCLEOTIDE SEQUENCE</scope>
    <source>
        <strain evidence="2">ATCC 16933</strain>
    </source>
</reference>
<evidence type="ECO:0000313" key="3">
    <source>
        <dbReference type="Proteomes" id="UP000799766"/>
    </source>
</evidence>
<evidence type="ECO:0008006" key="4">
    <source>
        <dbReference type="Google" id="ProtNLM"/>
    </source>
</evidence>
<dbReference type="InterPro" id="IPR014729">
    <property type="entry name" value="Rossmann-like_a/b/a_fold"/>
</dbReference>
<dbReference type="GO" id="GO:0015937">
    <property type="term" value="P:coenzyme A biosynthetic process"/>
    <property type="evidence" value="ECO:0007669"/>
    <property type="project" value="TreeGrafter"/>
</dbReference>
<dbReference type="Proteomes" id="UP000799766">
    <property type="component" value="Unassembled WGS sequence"/>
</dbReference>
<dbReference type="OrthoDB" id="330671at2759"/>
<evidence type="ECO:0000313" key="2">
    <source>
        <dbReference type="EMBL" id="KAF2453921.1"/>
    </source>
</evidence>
<gene>
    <name evidence="2" type="ORF">BDY21DRAFT_354505</name>
</gene>
<feature type="region of interest" description="Disordered" evidence="1">
    <location>
        <begin position="51"/>
        <end position="88"/>
    </location>
</feature>
<feature type="region of interest" description="Disordered" evidence="1">
    <location>
        <begin position="224"/>
        <end position="261"/>
    </location>
</feature>
<dbReference type="PANTHER" id="PTHR10695:SF46">
    <property type="entry name" value="BIFUNCTIONAL COENZYME A SYNTHASE-RELATED"/>
    <property type="match status" value="1"/>
</dbReference>
<dbReference type="PANTHER" id="PTHR10695">
    <property type="entry name" value="DEPHOSPHO-COA KINASE-RELATED"/>
    <property type="match status" value="1"/>
</dbReference>
<keyword evidence="3" id="KW-1185">Reference proteome</keyword>
<sequence length="261" mass="28451">MEGLRVADEGDEARRHYSVAVGGTFDHLHVGHKLLLTMFAFMVEPGEMESFAAAASASSEDEADEDEDEDEDEDDEGEDEAPMPLDRKRLLTVGITGDSLLRNKAYSLFLSPWSARQRAVSAFLRAILDFSPAGADPKAKVVRSKESPSSPEPNCARQVLLSFPLNLKVRCVEILDAFGPTTVDPFISALVLSAETRKGGQAVNEKRAERGWDELEVLEVDVLDAGEGEDGDDEEGAEGEWRNKLSSTALRKKEAERAGVA</sequence>
<dbReference type="AlphaFoldDB" id="A0A6A6NQA5"/>
<organism evidence="2 3">
    <name type="scientific">Lineolata rhizophorae</name>
    <dbReference type="NCBI Taxonomy" id="578093"/>
    <lineage>
        <taxon>Eukaryota</taxon>
        <taxon>Fungi</taxon>
        <taxon>Dikarya</taxon>
        <taxon>Ascomycota</taxon>
        <taxon>Pezizomycotina</taxon>
        <taxon>Dothideomycetes</taxon>
        <taxon>Dothideomycetes incertae sedis</taxon>
        <taxon>Lineolatales</taxon>
        <taxon>Lineolataceae</taxon>
        <taxon>Lineolata</taxon>
    </lineage>
</organism>
<dbReference type="EMBL" id="MU001694">
    <property type="protein sequence ID" value="KAF2453921.1"/>
    <property type="molecule type" value="Genomic_DNA"/>
</dbReference>
<protein>
    <recommendedName>
        <fullName evidence="4">Cytidyltransferase-like domain-containing protein</fullName>
    </recommendedName>
</protein>
<proteinExistence type="predicted"/>
<feature type="compositionally biased region" description="Acidic residues" evidence="1">
    <location>
        <begin position="224"/>
        <end position="238"/>
    </location>
</feature>
<dbReference type="Gene3D" id="3.40.50.620">
    <property type="entry name" value="HUPs"/>
    <property type="match status" value="1"/>
</dbReference>
<accession>A0A6A6NQA5</accession>
<feature type="compositionally biased region" description="Basic and acidic residues" evidence="1">
    <location>
        <begin position="251"/>
        <end position="261"/>
    </location>
</feature>